<dbReference type="Proteomes" id="UP000887574">
    <property type="component" value="Unplaced"/>
</dbReference>
<organism evidence="1 2">
    <name type="scientific">Ditylenchus dipsaci</name>
    <dbReference type="NCBI Taxonomy" id="166011"/>
    <lineage>
        <taxon>Eukaryota</taxon>
        <taxon>Metazoa</taxon>
        <taxon>Ecdysozoa</taxon>
        <taxon>Nematoda</taxon>
        <taxon>Chromadorea</taxon>
        <taxon>Rhabditida</taxon>
        <taxon>Tylenchina</taxon>
        <taxon>Tylenchomorpha</taxon>
        <taxon>Sphaerularioidea</taxon>
        <taxon>Anguinidae</taxon>
        <taxon>Anguininae</taxon>
        <taxon>Ditylenchus</taxon>
    </lineage>
</organism>
<name>A0A915DQE7_9BILA</name>
<evidence type="ECO:0000313" key="2">
    <source>
        <dbReference type="WBParaSite" id="jg22546"/>
    </source>
</evidence>
<reference evidence="2" key="1">
    <citation type="submission" date="2022-11" db="UniProtKB">
        <authorList>
            <consortium name="WormBaseParasite"/>
        </authorList>
    </citation>
    <scope>IDENTIFICATION</scope>
</reference>
<accession>A0A915DQE7</accession>
<dbReference type="AlphaFoldDB" id="A0A915DQE7"/>
<keyword evidence="1" id="KW-1185">Reference proteome</keyword>
<dbReference type="WBParaSite" id="jg22546">
    <property type="protein sequence ID" value="jg22546"/>
    <property type="gene ID" value="jg22546"/>
</dbReference>
<protein>
    <submittedName>
        <fullName evidence="2">Uncharacterized protein</fullName>
    </submittedName>
</protein>
<evidence type="ECO:0000313" key="1">
    <source>
        <dbReference type="Proteomes" id="UP000887574"/>
    </source>
</evidence>
<proteinExistence type="predicted"/>
<sequence length="157" mass="17933">MNSLLYKKCQQPDVLSVDEECRLYSNGRQISCSGPRKVQDGGVKSQQLQELYGCFSPTPTIKSYVQDLNKMLLGVDEFLETACMCDTSIHVDLNSDDYRDCIARERELSKAPLKPEEILEDDFLSCNTCCNPFDELVGEEFRLLRTQRCLRSWCVAV</sequence>